<feature type="chain" id="PRO_5027006652" evidence="3">
    <location>
        <begin position="23"/>
        <end position="346"/>
    </location>
</feature>
<evidence type="ECO:0000256" key="2">
    <source>
        <dbReference type="ARBA" id="ARBA00023008"/>
    </source>
</evidence>
<dbReference type="InterPro" id="IPR002227">
    <property type="entry name" value="Tyrosinase_Cu-bd"/>
</dbReference>
<dbReference type="SUPFAM" id="SSF48056">
    <property type="entry name" value="Di-copper centre-containing domain"/>
    <property type="match status" value="1"/>
</dbReference>
<dbReference type="RefSeq" id="XP_033462716.1">
    <property type="nucleotide sequence ID" value="XM_033606335.1"/>
</dbReference>
<reference evidence="6" key="1">
    <citation type="submission" date="2020-01" db="EMBL/GenBank/DDBJ databases">
        <authorList>
            <consortium name="DOE Joint Genome Institute"/>
            <person name="Haridas S."/>
            <person name="Albert R."/>
            <person name="Binder M."/>
            <person name="Bloem J."/>
            <person name="Labutti K."/>
            <person name="Salamov A."/>
            <person name="Andreopoulos B."/>
            <person name="Baker S.E."/>
            <person name="Barry K."/>
            <person name="Bills G."/>
            <person name="Bluhm B.H."/>
            <person name="Cannon C."/>
            <person name="Castanera R."/>
            <person name="Culley D.E."/>
            <person name="Daum C."/>
            <person name="Ezra D."/>
            <person name="Gonzalez J.B."/>
            <person name="Henrissat B."/>
            <person name="Kuo A."/>
            <person name="Liang C."/>
            <person name="Lipzen A."/>
            <person name="Lutzoni F."/>
            <person name="Magnuson J."/>
            <person name="Mondo S."/>
            <person name="Nolan M."/>
            <person name="Ohm R."/>
            <person name="Pangilinan J."/>
            <person name="Park H.-J."/>
            <person name="Ramirez L."/>
            <person name="Alfaro M."/>
            <person name="Sun H."/>
            <person name="Tritt A."/>
            <person name="Yoshinaga Y."/>
            <person name="Zwiers L.-H."/>
            <person name="Turgeon B.G."/>
            <person name="Goodwin S.B."/>
            <person name="Spatafora J.W."/>
            <person name="Crous P.W."/>
            <person name="Grigoriev I.V."/>
        </authorList>
    </citation>
    <scope>NUCLEOTIDE SEQUENCE</scope>
    <source>
        <strain evidence="6">CBS 342.82</strain>
    </source>
</reference>
<dbReference type="Proteomes" id="UP000504637">
    <property type="component" value="Unplaced"/>
</dbReference>
<dbReference type="InterPro" id="IPR050316">
    <property type="entry name" value="Tyrosinase/Hemocyanin"/>
</dbReference>
<reference evidence="6" key="3">
    <citation type="submission" date="2025-08" db="UniProtKB">
        <authorList>
            <consortium name="RefSeq"/>
        </authorList>
    </citation>
    <scope>IDENTIFICATION</scope>
    <source>
        <strain evidence="6">CBS 342.82</strain>
    </source>
</reference>
<evidence type="ECO:0000313" key="5">
    <source>
        <dbReference type="Proteomes" id="UP000504637"/>
    </source>
</evidence>
<sequence>MKFPTFLSLTGLLLLLPTSTFALPQQSSKQSTPAKHYNNNNKSKCTAPVKRVEWRQMRPADQQSYLDSVLCLKTKPSRIGLNSSTLYDDFAYVHFNLSKQIHGCAAFLPWHRYFTLVYEGALRGECGYKGPMTFWDWTQDNLKLLESPVMAAKLGFGGQASSTRTETLRSGSKIKCVDEGPFKNLRPNWIAFSPNEVVQQEHCFFRDVIDGPNNRDAVAMAPAYTAENIRKIQDEEEFYETFEQQLEGSPHGVIHASLGGEMNPTTSPNEPLFFLHHPQIDRIWWQWQQKNITERQDQYFGTKLDAYGFREGPASLNDVLKMNGLAPDITVREIMNTADPRWCYTY</sequence>
<dbReference type="Pfam" id="PF00264">
    <property type="entry name" value="Tyrosinase"/>
    <property type="match status" value="1"/>
</dbReference>
<keyword evidence="1" id="KW-0479">Metal-binding</keyword>
<keyword evidence="2" id="KW-0186">Copper</keyword>
<feature type="domain" description="Tyrosinase copper-binding" evidence="4">
    <location>
        <begin position="102"/>
        <end position="119"/>
    </location>
</feature>
<keyword evidence="5" id="KW-1185">Reference proteome</keyword>
<protein>
    <submittedName>
        <fullName evidence="6">Di-copper centre-containing protein</fullName>
    </submittedName>
</protein>
<dbReference type="PROSITE" id="PS00497">
    <property type="entry name" value="TYROSINASE_1"/>
    <property type="match status" value="1"/>
</dbReference>
<evidence type="ECO:0000259" key="4">
    <source>
        <dbReference type="PROSITE" id="PS00497"/>
    </source>
</evidence>
<dbReference type="PANTHER" id="PTHR11474:SF126">
    <property type="entry name" value="TYROSINASE-LIKE PROTEIN TYR-1-RELATED"/>
    <property type="match status" value="1"/>
</dbReference>
<dbReference type="InterPro" id="IPR008922">
    <property type="entry name" value="Di-copper_centre_dom_sf"/>
</dbReference>
<feature type="signal peptide" evidence="3">
    <location>
        <begin position="1"/>
        <end position="22"/>
    </location>
</feature>
<proteinExistence type="predicted"/>
<reference evidence="6" key="2">
    <citation type="submission" date="2020-04" db="EMBL/GenBank/DDBJ databases">
        <authorList>
            <consortium name="NCBI Genome Project"/>
        </authorList>
    </citation>
    <scope>NUCLEOTIDE SEQUENCE</scope>
    <source>
        <strain evidence="6">CBS 342.82</strain>
    </source>
</reference>
<evidence type="ECO:0000313" key="6">
    <source>
        <dbReference type="RefSeq" id="XP_033462716.1"/>
    </source>
</evidence>
<dbReference type="PRINTS" id="PR00092">
    <property type="entry name" value="TYROSINASE"/>
</dbReference>
<evidence type="ECO:0000256" key="1">
    <source>
        <dbReference type="ARBA" id="ARBA00022723"/>
    </source>
</evidence>
<dbReference type="GeneID" id="54364135"/>
<name>A0A6J3MCD2_9PEZI</name>
<dbReference type="Gene3D" id="1.10.1280.10">
    <property type="entry name" value="Di-copper center containing domain from catechol oxidase"/>
    <property type="match status" value="1"/>
</dbReference>
<accession>A0A6J3MCD2</accession>
<dbReference type="GO" id="GO:0046872">
    <property type="term" value="F:metal ion binding"/>
    <property type="evidence" value="ECO:0007669"/>
    <property type="project" value="UniProtKB-KW"/>
</dbReference>
<dbReference type="GO" id="GO:0016491">
    <property type="term" value="F:oxidoreductase activity"/>
    <property type="evidence" value="ECO:0007669"/>
    <property type="project" value="InterPro"/>
</dbReference>
<keyword evidence="3" id="KW-0732">Signal</keyword>
<dbReference type="PANTHER" id="PTHR11474">
    <property type="entry name" value="TYROSINASE FAMILY MEMBER"/>
    <property type="match status" value="1"/>
</dbReference>
<gene>
    <name evidence="6" type="ORF">K489DRAFT_387544</name>
</gene>
<dbReference type="AlphaFoldDB" id="A0A6J3MCD2"/>
<evidence type="ECO:0000256" key="3">
    <source>
        <dbReference type="SAM" id="SignalP"/>
    </source>
</evidence>
<organism evidence="6">
    <name type="scientific">Dissoconium aciculare CBS 342.82</name>
    <dbReference type="NCBI Taxonomy" id="1314786"/>
    <lineage>
        <taxon>Eukaryota</taxon>
        <taxon>Fungi</taxon>
        <taxon>Dikarya</taxon>
        <taxon>Ascomycota</taxon>
        <taxon>Pezizomycotina</taxon>
        <taxon>Dothideomycetes</taxon>
        <taxon>Dothideomycetidae</taxon>
        <taxon>Mycosphaerellales</taxon>
        <taxon>Dissoconiaceae</taxon>
        <taxon>Dissoconium</taxon>
    </lineage>
</organism>
<dbReference type="OrthoDB" id="6132182at2759"/>